<reference evidence="2" key="1">
    <citation type="submission" date="2014-03" db="EMBL/GenBank/DDBJ databases">
        <authorList>
            <person name="Aksoy S."/>
            <person name="Warren W."/>
            <person name="Wilson R.K."/>
        </authorList>
    </citation>
    <scope>NUCLEOTIDE SEQUENCE [LARGE SCALE GENOMIC DNA]</scope>
    <source>
        <strain evidence="2">IAEA</strain>
    </source>
</reference>
<organism evidence="1 2">
    <name type="scientific">Glossina pallidipes</name>
    <name type="common">Tsetse fly</name>
    <dbReference type="NCBI Taxonomy" id="7398"/>
    <lineage>
        <taxon>Eukaryota</taxon>
        <taxon>Metazoa</taxon>
        <taxon>Ecdysozoa</taxon>
        <taxon>Arthropoda</taxon>
        <taxon>Hexapoda</taxon>
        <taxon>Insecta</taxon>
        <taxon>Pterygota</taxon>
        <taxon>Neoptera</taxon>
        <taxon>Endopterygota</taxon>
        <taxon>Diptera</taxon>
        <taxon>Brachycera</taxon>
        <taxon>Muscomorpha</taxon>
        <taxon>Hippoboscoidea</taxon>
        <taxon>Glossinidae</taxon>
        <taxon>Glossina</taxon>
    </lineage>
</organism>
<name>A0A1A9ZN09_GLOPL</name>
<evidence type="ECO:0000313" key="1">
    <source>
        <dbReference type="EnsemblMetazoa" id="GPAI019752-PA"/>
    </source>
</evidence>
<sequence>MWKNEDMISFKKPYASELHLIEVRSTCFVACFIYLRLPELPKFEEETHNDGAQWFFADAFYLLECIYNFFSSESHLVNVVELKSVDNKLHTTLMLDKVHRGRQQGCTNLRHHNAIKLSLVTVANGNANVWLMTVSEKITQYYMGIHGKKTLELKTKLNKNTADTVSLFSNHLHPSEYRRALEDSYLYFTSPHDYAMFKVIDSFDQSKLMLR</sequence>
<accession>A0A1A9ZN09</accession>
<keyword evidence="2" id="KW-1185">Reference proteome</keyword>
<dbReference type="VEuPathDB" id="VectorBase:GPAI019752"/>
<dbReference type="EnsemblMetazoa" id="GPAI019752-RA">
    <property type="protein sequence ID" value="GPAI019752-PA"/>
    <property type="gene ID" value="GPAI019752"/>
</dbReference>
<reference evidence="1" key="2">
    <citation type="submission" date="2020-05" db="UniProtKB">
        <authorList>
            <consortium name="EnsemblMetazoa"/>
        </authorList>
    </citation>
    <scope>IDENTIFICATION</scope>
    <source>
        <strain evidence="1">IAEA</strain>
    </source>
</reference>
<dbReference type="Proteomes" id="UP000092445">
    <property type="component" value="Unassembled WGS sequence"/>
</dbReference>
<dbReference type="AlphaFoldDB" id="A0A1A9ZN09"/>
<proteinExistence type="predicted"/>
<evidence type="ECO:0000313" key="2">
    <source>
        <dbReference type="Proteomes" id="UP000092445"/>
    </source>
</evidence>
<protein>
    <submittedName>
        <fullName evidence="1">Uncharacterized protein</fullName>
    </submittedName>
</protein>